<proteinExistence type="predicted"/>
<accession>A0A370KGY6</accession>
<comment type="caution">
    <text evidence="2">The sequence shown here is derived from an EMBL/GenBank/DDBJ whole genome shotgun (WGS) entry which is preliminary data.</text>
</comment>
<protein>
    <submittedName>
        <fullName evidence="2">Uncharacterized protein</fullName>
    </submittedName>
</protein>
<feature type="region of interest" description="Disordered" evidence="1">
    <location>
        <begin position="113"/>
        <end position="134"/>
    </location>
</feature>
<name>A0A370KGY6_9HYPH</name>
<reference evidence="2 3" key="1">
    <citation type="submission" date="2017-03" db="EMBL/GenBank/DDBJ databases">
        <title>Genome analysis of Rhizobial strains effectives or ineffectives for nitrogen fixation isolated from bean seeds.</title>
        <authorList>
            <person name="Peralta H."/>
            <person name="Aguilar-Vera A."/>
            <person name="Mora Y."/>
            <person name="Vargas-Lagunas C."/>
            <person name="Girard L."/>
            <person name="Mora J."/>
        </authorList>
    </citation>
    <scope>NUCLEOTIDE SEQUENCE [LARGE SCALE GENOMIC DNA]</scope>
    <source>
        <strain evidence="2 3">CCGM3</strain>
    </source>
</reference>
<dbReference type="AlphaFoldDB" id="A0A370KGY6"/>
<organism evidence="2 3">
    <name type="scientific">Rhizobium grahamii</name>
    <dbReference type="NCBI Taxonomy" id="1120045"/>
    <lineage>
        <taxon>Bacteria</taxon>
        <taxon>Pseudomonadati</taxon>
        <taxon>Pseudomonadota</taxon>
        <taxon>Alphaproteobacteria</taxon>
        <taxon>Hyphomicrobiales</taxon>
        <taxon>Rhizobiaceae</taxon>
        <taxon>Rhizobium/Agrobacterium group</taxon>
        <taxon>Rhizobium</taxon>
    </lineage>
</organism>
<dbReference type="Proteomes" id="UP000254939">
    <property type="component" value="Unassembled WGS sequence"/>
</dbReference>
<sequence>MNICVKPSFDVATYLDHAKATHKRMISPGNAVKDTALPRYHRVEAEEQHDDKPLLQFEQGSGTETLHQKIRRRLKRIAEIQDNYFPGISASEIADRHHKKRCDTFYRRNPDELRSYPLVASPGAKAGARRKGRE</sequence>
<evidence type="ECO:0000313" key="3">
    <source>
        <dbReference type="Proteomes" id="UP000254939"/>
    </source>
</evidence>
<evidence type="ECO:0000256" key="1">
    <source>
        <dbReference type="SAM" id="MobiDB-lite"/>
    </source>
</evidence>
<evidence type="ECO:0000313" key="2">
    <source>
        <dbReference type="EMBL" id="RDJ04213.1"/>
    </source>
</evidence>
<dbReference type="RefSeq" id="WP_114715270.1">
    <property type="nucleotide sequence ID" value="NZ_KZ857269.1"/>
</dbReference>
<dbReference type="EMBL" id="NAAC01000040">
    <property type="protein sequence ID" value="RDJ04213.1"/>
    <property type="molecule type" value="Genomic_DNA"/>
</dbReference>
<gene>
    <name evidence="2" type="ORF">B5K06_27505</name>
</gene>